<dbReference type="PROSITE" id="PS51409">
    <property type="entry name" value="ARGINASE_2"/>
    <property type="match status" value="1"/>
</dbReference>
<reference evidence="13 14" key="1">
    <citation type="submission" date="2020-08" db="EMBL/GenBank/DDBJ databases">
        <title>Cohnella phylogeny.</title>
        <authorList>
            <person name="Dunlap C."/>
        </authorList>
    </citation>
    <scope>NUCLEOTIDE SEQUENCE [LARGE SCALE GENOMIC DNA]</scope>
    <source>
        <strain evidence="13 14">DSM 25241</strain>
    </source>
</reference>
<dbReference type="EC" id="3.5.3.1" evidence="2 9"/>
<dbReference type="GO" id="GO:0030145">
    <property type="term" value="F:manganese ion binding"/>
    <property type="evidence" value="ECO:0007669"/>
    <property type="project" value="TreeGrafter"/>
</dbReference>
<comment type="cofactor">
    <cofactor evidence="12">
        <name>Mn(2+)</name>
        <dbReference type="ChEBI" id="CHEBI:29035"/>
    </cofactor>
    <text evidence="12">Binds 2 manganese ions per subunit.</text>
</comment>
<keyword evidence="6 11" id="KW-0378">Hydrolase</keyword>
<comment type="caution">
    <text evidence="13">The sequence shown here is derived from an EMBL/GenBank/DDBJ whole genome shotgun (WGS) entry which is preliminary data.</text>
</comment>
<dbReference type="GO" id="GO:0000050">
    <property type="term" value="P:urea cycle"/>
    <property type="evidence" value="ECO:0007669"/>
    <property type="project" value="UniProtKB-UniPathway"/>
</dbReference>
<evidence type="ECO:0000313" key="13">
    <source>
        <dbReference type="EMBL" id="MBB6634862.1"/>
    </source>
</evidence>
<evidence type="ECO:0000256" key="11">
    <source>
        <dbReference type="RuleBase" id="RU003684"/>
    </source>
</evidence>
<keyword evidence="4 12" id="KW-0056">Arginine metabolism</keyword>
<dbReference type="Proteomes" id="UP000535838">
    <property type="component" value="Unassembled WGS sequence"/>
</dbReference>
<gene>
    <name evidence="13" type="primary">rocF</name>
    <name evidence="13" type="ORF">H7B67_12145</name>
</gene>
<sequence length="298" mass="31304">MRIKKVGLVCVPFGLGGAREGAELGPRSVMNAGILKQLESLGIEEITVRDVLCPQRPTGLPSGGRMRYEIEVRRMSDLMCEQVADLTANGYMPIVLGGDHSVAIGSLSGITERDGSPGVIWIDAHSDLNTEATSPSGNAHGMPLAVALGKAQFKLSGASGKSIRKEKLVLIAARDLDPGEKELIRADGIACFTMHDIDRLGMKTVMDRALEIAGEGTASLHVSLDMDSLDPSEAPGVGTPVPGGLSYREAHLAMELLAESGKVTSLDIVEVNPTLDSGGRTARLAVELCASLLGKTIL</sequence>
<evidence type="ECO:0000256" key="9">
    <source>
        <dbReference type="NCBIfam" id="TIGR01229"/>
    </source>
</evidence>
<keyword evidence="7 12" id="KW-0464">Manganese</keyword>
<evidence type="ECO:0000256" key="12">
    <source>
        <dbReference type="RuleBase" id="RU361159"/>
    </source>
</evidence>
<proteinExistence type="inferred from homology"/>
<dbReference type="RefSeq" id="WP_185120094.1">
    <property type="nucleotide sequence ID" value="NZ_JACJVQ010000008.1"/>
</dbReference>
<accession>A0A841SUD2</accession>
<dbReference type="PRINTS" id="PR00116">
    <property type="entry name" value="ARGINASE"/>
</dbReference>
<evidence type="ECO:0000256" key="5">
    <source>
        <dbReference type="ARBA" id="ARBA00022723"/>
    </source>
</evidence>
<dbReference type="GO" id="GO:0004053">
    <property type="term" value="F:arginase activity"/>
    <property type="evidence" value="ECO:0007669"/>
    <property type="project" value="UniProtKB-UniRule"/>
</dbReference>
<protein>
    <recommendedName>
        <fullName evidence="3 9">Arginase</fullName>
        <ecNumber evidence="2 9">3.5.3.1</ecNumber>
    </recommendedName>
</protein>
<dbReference type="InterPro" id="IPR023696">
    <property type="entry name" value="Ureohydrolase_dom_sf"/>
</dbReference>
<evidence type="ECO:0000256" key="2">
    <source>
        <dbReference type="ARBA" id="ARBA00012168"/>
    </source>
</evidence>
<comment type="similarity">
    <text evidence="10 11">Belongs to the arginase family.</text>
</comment>
<comment type="pathway">
    <text evidence="1">Nitrogen metabolism; urea cycle; L-ornithine and urea from L-arginine: step 1/1.</text>
</comment>
<evidence type="ECO:0000256" key="3">
    <source>
        <dbReference type="ARBA" id="ARBA00018123"/>
    </source>
</evidence>
<dbReference type="InterPro" id="IPR020855">
    <property type="entry name" value="Ureohydrolase_Mn_BS"/>
</dbReference>
<evidence type="ECO:0000256" key="1">
    <source>
        <dbReference type="ARBA" id="ARBA00005098"/>
    </source>
</evidence>
<dbReference type="NCBIfam" id="TIGR01229">
    <property type="entry name" value="rocF_arginase"/>
    <property type="match status" value="1"/>
</dbReference>
<evidence type="ECO:0000256" key="4">
    <source>
        <dbReference type="ARBA" id="ARBA00022503"/>
    </source>
</evidence>
<keyword evidence="5 12" id="KW-0479">Metal-binding</keyword>
<dbReference type="Pfam" id="PF00491">
    <property type="entry name" value="Arginase"/>
    <property type="match status" value="1"/>
</dbReference>
<dbReference type="GO" id="GO:0006525">
    <property type="term" value="P:arginine metabolic process"/>
    <property type="evidence" value="ECO:0007669"/>
    <property type="project" value="UniProtKB-KW"/>
</dbReference>
<evidence type="ECO:0000256" key="6">
    <source>
        <dbReference type="ARBA" id="ARBA00022801"/>
    </source>
</evidence>
<dbReference type="UniPathway" id="UPA00158">
    <property type="reaction ID" value="UER00270"/>
</dbReference>
<evidence type="ECO:0000313" key="14">
    <source>
        <dbReference type="Proteomes" id="UP000535838"/>
    </source>
</evidence>
<dbReference type="PANTHER" id="PTHR43782:SF3">
    <property type="entry name" value="ARGINASE"/>
    <property type="match status" value="1"/>
</dbReference>
<dbReference type="CDD" id="cd09989">
    <property type="entry name" value="Arginase"/>
    <property type="match status" value="1"/>
</dbReference>
<evidence type="ECO:0000256" key="10">
    <source>
        <dbReference type="PROSITE-ProRule" id="PRU00742"/>
    </source>
</evidence>
<keyword evidence="14" id="KW-1185">Reference proteome</keyword>
<dbReference type="InterPro" id="IPR006035">
    <property type="entry name" value="Ureohydrolase"/>
</dbReference>
<evidence type="ECO:0000256" key="8">
    <source>
        <dbReference type="ARBA" id="ARBA00047391"/>
    </source>
</evidence>
<dbReference type="PANTHER" id="PTHR43782">
    <property type="entry name" value="ARGINASE"/>
    <property type="match status" value="1"/>
</dbReference>
<dbReference type="SUPFAM" id="SSF52768">
    <property type="entry name" value="Arginase/deacetylase"/>
    <property type="match status" value="1"/>
</dbReference>
<name>A0A841SUD2_9BACL</name>
<dbReference type="EMBL" id="JACJVQ010000008">
    <property type="protein sequence ID" value="MBB6634862.1"/>
    <property type="molecule type" value="Genomic_DNA"/>
</dbReference>
<dbReference type="FunFam" id="3.40.800.10:FF:000012">
    <property type="entry name" value="Arginase"/>
    <property type="match status" value="1"/>
</dbReference>
<dbReference type="GO" id="GO:0005737">
    <property type="term" value="C:cytoplasm"/>
    <property type="evidence" value="ECO:0007669"/>
    <property type="project" value="TreeGrafter"/>
</dbReference>
<dbReference type="InterPro" id="IPR014033">
    <property type="entry name" value="Arginase"/>
</dbReference>
<dbReference type="Gene3D" id="3.40.800.10">
    <property type="entry name" value="Ureohydrolase domain"/>
    <property type="match status" value="1"/>
</dbReference>
<organism evidence="13 14">
    <name type="scientific">Cohnella thailandensis</name>
    <dbReference type="NCBI Taxonomy" id="557557"/>
    <lineage>
        <taxon>Bacteria</taxon>
        <taxon>Bacillati</taxon>
        <taxon>Bacillota</taxon>
        <taxon>Bacilli</taxon>
        <taxon>Bacillales</taxon>
        <taxon>Paenibacillaceae</taxon>
        <taxon>Cohnella</taxon>
    </lineage>
</organism>
<evidence type="ECO:0000256" key="7">
    <source>
        <dbReference type="ARBA" id="ARBA00023211"/>
    </source>
</evidence>
<dbReference type="AlphaFoldDB" id="A0A841SUD2"/>
<dbReference type="PROSITE" id="PS01053">
    <property type="entry name" value="ARGINASE_1"/>
    <property type="match status" value="1"/>
</dbReference>
<comment type="catalytic activity">
    <reaction evidence="8 12">
        <text>L-arginine + H2O = urea + L-ornithine</text>
        <dbReference type="Rhea" id="RHEA:20569"/>
        <dbReference type="ChEBI" id="CHEBI:15377"/>
        <dbReference type="ChEBI" id="CHEBI:16199"/>
        <dbReference type="ChEBI" id="CHEBI:32682"/>
        <dbReference type="ChEBI" id="CHEBI:46911"/>
        <dbReference type="EC" id="3.5.3.1"/>
    </reaction>
</comment>